<dbReference type="SMART" id="SM00060">
    <property type="entry name" value="FN3"/>
    <property type="match status" value="2"/>
</dbReference>
<dbReference type="Pfam" id="PF00041">
    <property type="entry name" value="fn3"/>
    <property type="match status" value="1"/>
</dbReference>
<dbReference type="Pfam" id="PF00100">
    <property type="entry name" value="Zona_pellucida"/>
    <property type="match status" value="1"/>
</dbReference>
<dbReference type="InterPro" id="IPR001507">
    <property type="entry name" value="ZP_dom"/>
</dbReference>
<dbReference type="Gene3D" id="2.10.25.10">
    <property type="entry name" value="Laminin"/>
    <property type="match status" value="1"/>
</dbReference>
<dbReference type="PANTHER" id="PTHR14002:SF60">
    <property type="entry name" value="ZP DOMAIN-CONTAINING PROTEIN"/>
    <property type="match status" value="1"/>
</dbReference>
<dbReference type="InterPro" id="IPR013783">
    <property type="entry name" value="Ig-like_fold"/>
</dbReference>
<feature type="region of interest" description="Disordered" evidence="3">
    <location>
        <begin position="908"/>
        <end position="941"/>
    </location>
</feature>
<dbReference type="AlphaFoldDB" id="A0AAD9CW50"/>
<sequence length="961" mass="108010">MIRCVKAAHTCHLLGVQTSPDSEKHNMLSFAGITQKMNSLEFSFIFFILCLTPYRLDGAMIFPSRSAGWTTTMSWKGRMKEGKVTSLTVSPGVKNKLTLQYGGNVEAWTLRINQWTKFTEIRGRQKPQKKPTSATKGFLAMLSTTDVFACENSTLFLYQDDHFFLAIGHTMRFPIQLESRSTSMLLVSWMENPPSSSSFTVNLYHNPDPPRDFEVTSFNGSSMSLAWDCPENNKLSFFLLTTFHLDGLNHVTEEVLSMHNENDFVFMLSNLEPCGRVRFGFQTVCQKGIESRYSKMVLNDGNSALSSIEALRQSSFSPDNYTLIWEVRNTSSISSFRVHHQGELQGSTLSTSFTVGGLLPCQQYEARVEAMCGDGVLMSSETIAAHTGPHGVSELRYRSNDSTAHWIPNSAHHEAVAFLYELSLENGTTIQSSRITDTELSLFGLEEGKKYLLEVWEECGVQWESEHSQLLFEGSNVPFEILGRAAASSPLNHDFSIGLKMVVPWSLPEDLLEDDSEPRAEMGNIFKDKLEELLRDFLPPARVELATFEPADDPDKTEVLFMSFDASKTDEDIPLPVEDQLDYIRSLNRSDWIITDGVIHWDGPDVCASFQQYVCPSDSLCINTFGSYTCVCKHEHYDVSSVSEPLPTSNPLCVEKGLFSQCLNKLVIGAIAKPFLTSSLGGKVDVRLNDGSCAMEENEMFYYFRIPRKTSECGTERRVNRSHIEIQNTLNVILSKEQTISRRDLLVVWKCVYPRHYVRNALVRVDKEWLSPVSLVEFNSSLQLGLTMTLFTDESYTSKYIHAVTNEPEDNLFLQVALQSENSFAADVLLQVESCWATESTDPQDNIQGFILQDGCAVDETFHWLSVNGQAQKSRFSIQMFSMPRGLPLYIHCLANICGPHEDCTKSCSSEQRSKRSASQKRRDGNRAGIVSAGPLMVNQRGTSGVPPSYWADHMTMIAIQ</sequence>
<dbReference type="Gene3D" id="2.60.40.3210">
    <property type="entry name" value="Zona pellucida, ZP-N domain"/>
    <property type="match status" value="1"/>
</dbReference>
<dbReference type="Proteomes" id="UP001228049">
    <property type="component" value="Unassembled WGS sequence"/>
</dbReference>
<gene>
    <name evidence="6" type="ORF">KUDE01_009070</name>
</gene>
<name>A0AAD9CW50_DISEL</name>
<feature type="domain" description="Fibronectin type-III" evidence="4">
    <location>
        <begin position="209"/>
        <end position="306"/>
    </location>
</feature>
<dbReference type="SMART" id="SM00241">
    <property type="entry name" value="ZP"/>
    <property type="match status" value="1"/>
</dbReference>
<dbReference type="SUPFAM" id="SSF49265">
    <property type="entry name" value="Fibronectin type III"/>
    <property type="match status" value="1"/>
</dbReference>
<proteinExistence type="predicted"/>
<dbReference type="Gene3D" id="2.60.40.4100">
    <property type="entry name" value="Zona pellucida, ZP-C domain"/>
    <property type="match status" value="1"/>
</dbReference>
<keyword evidence="7" id="KW-1185">Reference proteome</keyword>
<dbReference type="EMBL" id="JASDAP010000001">
    <property type="protein sequence ID" value="KAK1906674.1"/>
    <property type="molecule type" value="Genomic_DNA"/>
</dbReference>
<evidence type="ECO:0000259" key="4">
    <source>
        <dbReference type="PROSITE" id="PS50853"/>
    </source>
</evidence>
<dbReference type="Gene3D" id="2.60.40.10">
    <property type="entry name" value="Immunoglobulins"/>
    <property type="match status" value="1"/>
</dbReference>
<keyword evidence="2" id="KW-1015">Disulfide bond</keyword>
<dbReference type="CDD" id="cd00054">
    <property type="entry name" value="EGF_CA"/>
    <property type="match status" value="1"/>
</dbReference>
<protein>
    <submittedName>
        <fullName evidence="6">Pancreatic secretory granule membrane major glycoprotein GP2</fullName>
    </submittedName>
</protein>
<dbReference type="PROSITE" id="PS51034">
    <property type="entry name" value="ZP_2"/>
    <property type="match status" value="1"/>
</dbReference>
<evidence type="ECO:0000259" key="5">
    <source>
        <dbReference type="PROSITE" id="PS51034"/>
    </source>
</evidence>
<dbReference type="InterPro" id="IPR055355">
    <property type="entry name" value="ZP-C"/>
</dbReference>
<accession>A0AAD9CW50</accession>
<reference evidence="6" key="1">
    <citation type="submission" date="2023-04" db="EMBL/GenBank/DDBJ databases">
        <title>Chromosome-level genome of Chaenocephalus aceratus.</title>
        <authorList>
            <person name="Park H."/>
        </authorList>
    </citation>
    <scope>NUCLEOTIDE SEQUENCE</scope>
    <source>
        <strain evidence="6">DE</strain>
        <tissue evidence="6">Muscle</tissue>
    </source>
</reference>
<dbReference type="PANTHER" id="PTHR14002">
    <property type="entry name" value="ENDOGLIN/TGF-BETA RECEPTOR TYPE III"/>
    <property type="match status" value="1"/>
</dbReference>
<dbReference type="InterPro" id="IPR042235">
    <property type="entry name" value="ZP-C_dom"/>
</dbReference>
<organism evidence="6 7">
    <name type="scientific">Dissostichus eleginoides</name>
    <name type="common">Patagonian toothfish</name>
    <name type="synonym">Dissostichus amissus</name>
    <dbReference type="NCBI Taxonomy" id="100907"/>
    <lineage>
        <taxon>Eukaryota</taxon>
        <taxon>Metazoa</taxon>
        <taxon>Chordata</taxon>
        <taxon>Craniata</taxon>
        <taxon>Vertebrata</taxon>
        <taxon>Euteleostomi</taxon>
        <taxon>Actinopterygii</taxon>
        <taxon>Neopterygii</taxon>
        <taxon>Teleostei</taxon>
        <taxon>Neoteleostei</taxon>
        <taxon>Acanthomorphata</taxon>
        <taxon>Eupercaria</taxon>
        <taxon>Perciformes</taxon>
        <taxon>Notothenioidei</taxon>
        <taxon>Nototheniidae</taxon>
        <taxon>Dissostichus</taxon>
    </lineage>
</organism>
<dbReference type="PROSITE" id="PS50853">
    <property type="entry name" value="FN3"/>
    <property type="match status" value="1"/>
</dbReference>
<evidence type="ECO:0000313" key="6">
    <source>
        <dbReference type="EMBL" id="KAK1906674.1"/>
    </source>
</evidence>
<feature type="domain" description="ZP" evidence="5">
    <location>
        <begin position="661"/>
        <end position="915"/>
    </location>
</feature>
<comment type="caution">
    <text evidence="6">The sequence shown here is derived from an EMBL/GenBank/DDBJ whole genome shotgun (WGS) entry which is preliminary data.</text>
</comment>
<keyword evidence="1" id="KW-0732">Signal</keyword>
<dbReference type="InterPro" id="IPR003961">
    <property type="entry name" value="FN3_dom"/>
</dbReference>
<evidence type="ECO:0000313" key="7">
    <source>
        <dbReference type="Proteomes" id="UP001228049"/>
    </source>
</evidence>
<dbReference type="InterPro" id="IPR036116">
    <property type="entry name" value="FN3_sf"/>
</dbReference>
<evidence type="ECO:0000256" key="1">
    <source>
        <dbReference type="ARBA" id="ARBA00022729"/>
    </source>
</evidence>
<evidence type="ECO:0000256" key="3">
    <source>
        <dbReference type="SAM" id="MobiDB-lite"/>
    </source>
</evidence>
<evidence type="ECO:0000256" key="2">
    <source>
        <dbReference type="ARBA" id="ARBA00023157"/>
    </source>
</evidence>